<name>A0AAN8AHL7_ELEMC</name>
<gene>
    <name evidence="1" type="ORF">PBY51_007912</name>
</gene>
<dbReference type="EMBL" id="JAUZQC010000017">
    <property type="protein sequence ID" value="KAK5856304.1"/>
    <property type="molecule type" value="Genomic_DNA"/>
</dbReference>
<dbReference type="Proteomes" id="UP001346869">
    <property type="component" value="Unassembled WGS sequence"/>
</dbReference>
<accession>A0AAN8AHL7</accession>
<reference evidence="1 2" key="1">
    <citation type="journal article" date="2023" name="Genes (Basel)">
        <title>Chromosome-Level Genome Assembly and Circadian Gene Repertoire of the Patagonia Blennie Eleginops maclovinus-The Closest Ancestral Proxy of Antarctic Cryonotothenioids.</title>
        <authorList>
            <person name="Cheng C.C."/>
            <person name="Rivera-Colon A.G."/>
            <person name="Minhas B.F."/>
            <person name="Wilson L."/>
            <person name="Rayamajhi N."/>
            <person name="Vargas-Chacoff L."/>
            <person name="Catchen J.M."/>
        </authorList>
    </citation>
    <scope>NUCLEOTIDE SEQUENCE [LARGE SCALE GENOMIC DNA]</scope>
    <source>
        <strain evidence="1">JMC-PN-2008</strain>
    </source>
</reference>
<keyword evidence="2" id="KW-1185">Reference proteome</keyword>
<proteinExistence type="predicted"/>
<evidence type="ECO:0000313" key="2">
    <source>
        <dbReference type="Proteomes" id="UP001346869"/>
    </source>
</evidence>
<comment type="caution">
    <text evidence="1">The sequence shown here is derived from an EMBL/GenBank/DDBJ whole genome shotgun (WGS) entry which is preliminary data.</text>
</comment>
<dbReference type="AlphaFoldDB" id="A0AAN8AHL7"/>
<organism evidence="1 2">
    <name type="scientific">Eleginops maclovinus</name>
    <name type="common">Patagonian blennie</name>
    <name type="synonym">Eleginus maclovinus</name>
    <dbReference type="NCBI Taxonomy" id="56733"/>
    <lineage>
        <taxon>Eukaryota</taxon>
        <taxon>Metazoa</taxon>
        <taxon>Chordata</taxon>
        <taxon>Craniata</taxon>
        <taxon>Vertebrata</taxon>
        <taxon>Euteleostomi</taxon>
        <taxon>Actinopterygii</taxon>
        <taxon>Neopterygii</taxon>
        <taxon>Teleostei</taxon>
        <taxon>Neoteleostei</taxon>
        <taxon>Acanthomorphata</taxon>
        <taxon>Eupercaria</taxon>
        <taxon>Perciformes</taxon>
        <taxon>Notothenioidei</taxon>
        <taxon>Eleginopidae</taxon>
        <taxon>Eleginops</taxon>
    </lineage>
</organism>
<protein>
    <submittedName>
        <fullName evidence="1">Uncharacterized protein</fullName>
    </submittedName>
</protein>
<evidence type="ECO:0000313" key="1">
    <source>
        <dbReference type="EMBL" id="KAK5856304.1"/>
    </source>
</evidence>
<sequence length="73" mass="8609">MTLVVPWCEAVCISDWDGQESHPLGGHRLAALQRHWRESHKYPLRVISFPDKQDRKVLLYMLTHLSLWPQFLA</sequence>
<reference evidence="1 2" key="2">
    <citation type="journal article" date="2023" name="Mol. Biol. Evol.">
        <title>Genomics of Secondarily Temperate Adaptation in the Only Non-Antarctic Icefish.</title>
        <authorList>
            <person name="Rivera-Colon A.G."/>
            <person name="Rayamajhi N."/>
            <person name="Minhas B.F."/>
            <person name="Madrigal G."/>
            <person name="Bilyk K.T."/>
            <person name="Yoon V."/>
            <person name="Hune M."/>
            <person name="Gregory S."/>
            <person name="Cheng C.H.C."/>
            <person name="Catchen J.M."/>
        </authorList>
    </citation>
    <scope>NUCLEOTIDE SEQUENCE [LARGE SCALE GENOMIC DNA]</scope>
    <source>
        <strain evidence="1">JMC-PN-2008</strain>
    </source>
</reference>